<organism evidence="2">
    <name type="scientific">Eucalyptus grandis</name>
    <name type="common">Flooded gum</name>
    <dbReference type="NCBI Taxonomy" id="71139"/>
    <lineage>
        <taxon>Eukaryota</taxon>
        <taxon>Viridiplantae</taxon>
        <taxon>Streptophyta</taxon>
        <taxon>Embryophyta</taxon>
        <taxon>Tracheophyta</taxon>
        <taxon>Spermatophyta</taxon>
        <taxon>Magnoliopsida</taxon>
        <taxon>eudicotyledons</taxon>
        <taxon>Gunneridae</taxon>
        <taxon>Pentapetalae</taxon>
        <taxon>rosids</taxon>
        <taxon>malvids</taxon>
        <taxon>Myrtales</taxon>
        <taxon>Myrtaceae</taxon>
        <taxon>Myrtoideae</taxon>
        <taxon>Eucalypteae</taxon>
        <taxon>Eucalyptus</taxon>
    </lineage>
</organism>
<sequence>MVSRCSKAVTSSEGSSATSPDVARAYGGLIGEEGWCERRGIEDLCPAAMWSGATSGRGRAVVASVEESSRGRGSYWRRSAQACCYGGVRTMVVWWRTSESDGAGAGTVVHR</sequence>
<evidence type="ECO:0000313" key="2">
    <source>
        <dbReference type="EMBL" id="KCW82067.1"/>
    </source>
</evidence>
<dbReference type="EMBL" id="KK198755">
    <property type="protein sequence ID" value="KCW82067.1"/>
    <property type="molecule type" value="Genomic_DNA"/>
</dbReference>
<name>A0A059CUM4_EUCGR</name>
<dbReference type="Gramene" id="KCW82067">
    <property type="protein sequence ID" value="KCW82067"/>
    <property type="gene ID" value="EUGRSUZ_C03437"/>
</dbReference>
<reference evidence="2" key="1">
    <citation type="submission" date="2013-07" db="EMBL/GenBank/DDBJ databases">
        <title>The genome of Eucalyptus grandis.</title>
        <authorList>
            <person name="Schmutz J."/>
            <person name="Hayes R."/>
            <person name="Myburg A."/>
            <person name="Tuskan G."/>
            <person name="Grattapaglia D."/>
            <person name="Rokhsar D.S."/>
        </authorList>
    </citation>
    <scope>NUCLEOTIDE SEQUENCE</scope>
    <source>
        <tissue evidence="2">Leaf extractions</tissue>
    </source>
</reference>
<accession>A0A059CUM4</accession>
<dbReference type="AlphaFoldDB" id="A0A059CUM4"/>
<dbReference type="InParanoid" id="A0A059CUM4"/>
<protein>
    <submittedName>
        <fullName evidence="2">Uncharacterized protein</fullName>
    </submittedName>
</protein>
<gene>
    <name evidence="2" type="ORF">EUGRSUZ_C03437</name>
</gene>
<feature type="compositionally biased region" description="Polar residues" evidence="1">
    <location>
        <begin position="8"/>
        <end position="19"/>
    </location>
</feature>
<evidence type="ECO:0000256" key="1">
    <source>
        <dbReference type="SAM" id="MobiDB-lite"/>
    </source>
</evidence>
<feature type="region of interest" description="Disordered" evidence="1">
    <location>
        <begin position="1"/>
        <end position="21"/>
    </location>
</feature>
<proteinExistence type="predicted"/>